<feature type="compositionally biased region" description="Basic and acidic residues" evidence="1">
    <location>
        <begin position="242"/>
        <end position="258"/>
    </location>
</feature>
<evidence type="ECO:0000256" key="1">
    <source>
        <dbReference type="SAM" id="MobiDB-lite"/>
    </source>
</evidence>
<dbReference type="AlphaFoldDB" id="A0A7X3FJY0"/>
<dbReference type="OrthoDB" id="9816549at2"/>
<feature type="region of interest" description="Disordered" evidence="1">
    <location>
        <begin position="166"/>
        <end position="193"/>
    </location>
</feature>
<keyword evidence="3" id="KW-1185">Reference proteome</keyword>
<proteinExistence type="predicted"/>
<dbReference type="RefSeq" id="WP_157337136.1">
    <property type="nucleotide sequence ID" value="NZ_RHLK01000009.1"/>
</dbReference>
<evidence type="ECO:0000313" key="3">
    <source>
        <dbReference type="Proteomes" id="UP000490800"/>
    </source>
</evidence>
<evidence type="ECO:0000313" key="2">
    <source>
        <dbReference type="EMBL" id="MVP01076.1"/>
    </source>
</evidence>
<sequence length="269" mass="29572">MVRTIMIDLFLLSSFSCVSSSLNRYTYGEGKPVKYYDPSGNVIETLADMASIGYSAFQLYEDPSLSNGLYLAWDAGAALTPFVPGSYVGKTAGTAAKWSDRAQDAYELVNIGSNLSQALSNMSDCYDVGVNLYHFIGSMDCNIYSRAHRKVDMNLGIIPGNGRRSVGEGTGKVPTPKYVPKDANDNPIPLPRTDGTMINGTVHVPESMNPHTQIGWQKGRKGDYIQTLEWGENGVPVKRTDWTDHGRPQNHTNPHDHPAVFQDGSWSFK</sequence>
<organism evidence="2 3">
    <name type="scientific">Paenibacillus lutrae</name>
    <dbReference type="NCBI Taxonomy" id="2078573"/>
    <lineage>
        <taxon>Bacteria</taxon>
        <taxon>Bacillati</taxon>
        <taxon>Bacillota</taxon>
        <taxon>Bacilli</taxon>
        <taxon>Bacillales</taxon>
        <taxon>Paenibacillaceae</taxon>
        <taxon>Paenibacillus</taxon>
    </lineage>
</organism>
<gene>
    <name evidence="2" type="ORF">EDM21_16385</name>
</gene>
<feature type="region of interest" description="Disordered" evidence="1">
    <location>
        <begin position="242"/>
        <end position="269"/>
    </location>
</feature>
<protein>
    <submittedName>
        <fullName evidence="2">Uncharacterized protein</fullName>
    </submittedName>
</protein>
<name>A0A7X3FJY0_9BACL</name>
<accession>A0A7X3FJY0</accession>
<dbReference type="Proteomes" id="UP000490800">
    <property type="component" value="Unassembled WGS sequence"/>
</dbReference>
<dbReference type="EMBL" id="RHLK01000009">
    <property type="protein sequence ID" value="MVP01076.1"/>
    <property type="molecule type" value="Genomic_DNA"/>
</dbReference>
<reference evidence="2 3" key="1">
    <citation type="journal article" date="2019" name="Microorganisms">
        <title>Paenibacillus lutrae sp. nov., A Chitinolytic Species Isolated from A River Otter in Castril Natural Park, Granada, Spain.</title>
        <authorList>
            <person name="Rodriguez M."/>
            <person name="Reina J.C."/>
            <person name="Bejar V."/>
            <person name="Llamas I."/>
        </authorList>
    </citation>
    <scope>NUCLEOTIDE SEQUENCE [LARGE SCALE GENOMIC DNA]</scope>
    <source>
        <strain evidence="2 3">N10</strain>
    </source>
</reference>
<comment type="caution">
    <text evidence="2">The sequence shown here is derived from an EMBL/GenBank/DDBJ whole genome shotgun (WGS) entry which is preliminary data.</text>
</comment>